<dbReference type="EMBL" id="HE600983">
    <property type="protein sequence ID" value="CAR99946.1"/>
    <property type="molecule type" value="Genomic_DNA"/>
</dbReference>
<keyword evidence="1" id="KW-0175">Coiled coil</keyword>
<organism evidence="2 3">
    <name type="scientific">Caenorhabditis briggsae</name>
    <dbReference type="NCBI Taxonomy" id="6238"/>
    <lineage>
        <taxon>Eukaryota</taxon>
        <taxon>Metazoa</taxon>
        <taxon>Ecdysozoa</taxon>
        <taxon>Nematoda</taxon>
        <taxon>Chromadorea</taxon>
        <taxon>Rhabditida</taxon>
        <taxon>Rhabditina</taxon>
        <taxon>Rhabditomorpha</taxon>
        <taxon>Rhabditoidea</taxon>
        <taxon>Rhabditidae</taxon>
        <taxon>Peloderinae</taxon>
        <taxon>Caenorhabditis</taxon>
    </lineage>
</organism>
<evidence type="ECO:0000313" key="2">
    <source>
        <dbReference type="EMBL" id="CAR99946.1"/>
    </source>
</evidence>
<dbReference type="AlphaFoldDB" id="B6IJB2"/>
<dbReference type="Proteomes" id="UP000008549">
    <property type="component" value="Unassembled WGS sequence"/>
</dbReference>
<sequence length="84" mass="10264">MIYCRFFPCLLSEKNSSGFQWTTTTIKSCSGSYNSQMNKKMKHAINRRRRHKEEEKEMEEVRLFHVLWSRSSFWPLFTLFDLNY</sequence>
<gene>
    <name evidence="2" type="ORF">CBG27667</name>
    <name evidence="2" type="ORF">CBG_27667</name>
</gene>
<keyword evidence="3" id="KW-1185">Reference proteome</keyword>
<evidence type="ECO:0000256" key="1">
    <source>
        <dbReference type="SAM" id="Coils"/>
    </source>
</evidence>
<reference evidence="2 3" key="2">
    <citation type="journal article" date="2011" name="PLoS Genet.">
        <title>Caenorhabditis briggsae recombinant inbred line genotypes reveal inter-strain incompatibility and the evolution of recombination.</title>
        <authorList>
            <person name="Ross J.A."/>
            <person name="Koboldt D.C."/>
            <person name="Staisch J.E."/>
            <person name="Chamberlin H.M."/>
            <person name="Gupta B.P."/>
            <person name="Miller R.D."/>
            <person name="Baird S.E."/>
            <person name="Haag E.S."/>
        </authorList>
    </citation>
    <scope>NUCLEOTIDE SEQUENCE [LARGE SCALE GENOMIC DNA]</scope>
    <source>
        <strain evidence="2 3">AF16</strain>
    </source>
</reference>
<accession>B6IJB2</accession>
<dbReference type="RefSeq" id="XP_045099507.1">
    <property type="nucleotide sequence ID" value="XM_045239571.1"/>
</dbReference>
<evidence type="ECO:0000313" key="3">
    <source>
        <dbReference type="Proteomes" id="UP000008549"/>
    </source>
</evidence>
<proteinExistence type="predicted"/>
<name>B6IJB2_CAEBR</name>
<dbReference type="KEGG" id="cbr:CBG_27667"/>
<reference evidence="2 3" key="1">
    <citation type="journal article" date="2003" name="PLoS Biol.">
        <title>The genome sequence of Caenorhabditis briggsae: a platform for comparative genomics.</title>
        <authorList>
            <person name="Stein L.D."/>
            <person name="Bao Z."/>
            <person name="Blasiar D."/>
            <person name="Blumenthal T."/>
            <person name="Brent M.R."/>
            <person name="Chen N."/>
            <person name="Chinwalla A."/>
            <person name="Clarke L."/>
            <person name="Clee C."/>
            <person name="Coghlan A."/>
            <person name="Coulson A."/>
            <person name="D'Eustachio P."/>
            <person name="Fitch D.H."/>
            <person name="Fulton L.A."/>
            <person name="Fulton R.E."/>
            <person name="Griffiths-Jones S."/>
            <person name="Harris T.W."/>
            <person name="Hillier L.W."/>
            <person name="Kamath R."/>
            <person name="Kuwabara P.E."/>
            <person name="Mardis E.R."/>
            <person name="Marra M.A."/>
            <person name="Miner T.L."/>
            <person name="Minx P."/>
            <person name="Mullikin J.C."/>
            <person name="Plumb R.W."/>
            <person name="Rogers J."/>
            <person name="Schein J.E."/>
            <person name="Sohrmann M."/>
            <person name="Spieth J."/>
            <person name="Stajich J.E."/>
            <person name="Wei C."/>
            <person name="Willey D."/>
            <person name="Wilson R.K."/>
            <person name="Durbin R."/>
            <person name="Waterston R.H."/>
        </authorList>
    </citation>
    <scope>NUCLEOTIDE SEQUENCE [LARGE SCALE GENOMIC DNA]</scope>
    <source>
        <strain evidence="2 3">AF16</strain>
    </source>
</reference>
<dbReference type="CTD" id="68919117"/>
<dbReference type="GeneID" id="68919117"/>
<feature type="coiled-coil region" evidence="1">
    <location>
        <begin position="34"/>
        <end position="61"/>
    </location>
</feature>
<dbReference type="InParanoid" id="B6IJB2"/>
<protein>
    <submittedName>
        <fullName evidence="2">Protein CBG27667</fullName>
    </submittedName>
</protein>
<dbReference type="HOGENOM" id="CLU_2529501_0_0_1"/>